<name>A0A1I4E179_9HYPH</name>
<evidence type="ECO:0000256" key="1">
    <source>
        <dbReference type="ARBA" id="ARBA00008428"/>
    </source>
</evidence>
<keyword evidence="2" id="KW-0639">Primosome</keyword>
<dbReference type="InterPro" id="IPR027417">
    <property type="entry name" value="P-loop_NTPase"/>
</dbReference>
<keyword evidence="5" id="KW-0378">Hydrolase</keyword>
<keyword evidence="6" id="KW-0347">Helicase</keyword>
<dbReference type="RefSeq" id="WP_093522772.1">
    <property type="nucleotide sequence ID" value="NZ_FOSK01000013.1"/>
</dbReference>
<dbReference type="PROSITE" id="PS51199">
    <property type="entry name" value="SF4_HELICASE"/>
    <property type="match status" value="1"/>
</dbReference>
<comment type="catalytic activity">
    <reaction evidence="11">
        <text>ATP + H2O = ADP + phosphate + H(+)</text>
        <dbReference type="Rhea" id="RHEA:13065"/>
        <dbReference type="ChEBI" id="CHEBI:15377"/>
        <dbReference type="ChEBI" id="CHEBI:15378"/>
        <dbReference type="ChEBI" id="CHEBI:30616"/>
        <dbReference type="ChEBI" id="CHEBI:43474"/>
        <dbReference type="ChEBI" id="CHEBI:456216"/>
        <dbReference type="EC" id="5.6.2.3"/>
    </reaction>
</comment>
<sequence length="453" mass="50133">MTNLEPIEQQVLARLLASPELYWDVADQMTREHFHDAIWKAVWTGLDTCHKEGSFDLHLVETNAPYEGDADLVARIKSLAAKGKKLTAEIEDLVKPLLNRRNKELIAETFQKGQKALYTDTRAAELAENAIEELQEISGQAQRASSVTLGQSAQAVYERAAQPQETGGDALGTGLKQVDNLLGGGLVDGELTVIGAEGASGKTALALQIAEFIACQYGPVDFQSKEMDAEQLTMRRVAAMSGISTHAMRRGGLSADELEKIYLAKEDCQSIPLYIDETSRTTVEQLFIRAKANKSRFGTRALFVDSVKAMRAKDSRLDSNLPARCGYVISELKELAKALNIPVVALAHEVRSEREPLQRLTRKELFGGSNMEDSADNILILFRPEPILLRKEPKEGTDLHVKWQTDMLDWKNRAQVHADKVRMGSGGRCAELVFDGPTTTFREDRGHQDGMLL</sequence>
<keyword evidence="7" id="KW-0067">ATP-binding</keyword>
<dbReference type="Proteomes" id="UP000199598">
    <property type="component" value="Unassembled WGS sequence"/>
</dbReference>
<dbReference type="InterPro" id="IPR007693">
    <property type="entry name" value="DNA_helicase_DnaB-like_N"/>
</dbReference>
<evidence type="ECO:0000313" key="13">
    <source>
        <dbReference type="EMBL" id="SFK99604.1"/>
    </source>
</evidence>
<dbReference type="InterPro" id="IPR016136">
    <property type="entry name" value="DNA_helicase_N/primase_C"/>
</dbReference>
<proteinExistence type="inferred from homology"/>
<keyword evidence="9" id="KW-0413">Isomerase</keyword>
<reference evidence="13 14" key="1">
    <citation type="submission" date="2016-10" db="EMBL/GenBank/DDBJ databases">
        <authorList>
            <person name="Varghese N."/>
            <person name="Submissions S."/>
        </authorList>
    </citation>
    <scope>NUCLEOTIDE SEQUENCE [LARGE SCALE GENOMIC DNA]</scope>
    <source>
        <strain evidence="13 14">DSM 16392</strain>
    </source>
</reference>
<dbReference type="Pfam" id="PF03796">
    <property type="entry name" value="DnaB_C"/>
    <property type="match status" value="1"/>
</dbReference>
<keyword evidence="4" id="KW-0547">Nucleotide-binding</keyword>
<evidence type="ECO:0000256" key="6">
    <source>
        <dbReference type="ARBA" id="ARBA00022806"/>
    </source>
</evidence>
<dbReference type="PANTHER" id="PTHR30153:SF2">
    <property type="entry name" value="REPLICATIVE DNA HELICASE"/>
    <property type="match status" value="1"/>
</dbReference>
<dbReference type="Pfam" id="PF00772">
    <property type="entry name" value="DnaB"/>
    <property type="match status" value="1"/>
</dbReference>
<evidence type="ECO:0000256" key="2">
    <source>
        <dbReference type="ARBA" id="ARBA00022515"/>
    </source>
</evidence>
<keyword evidence="8" id="KW-0238">DNA-binding</keyword>
<evidence type="ECO:0000256" key="7">
    <source>
        <dbReference type="ARBA" id="ARBA00022840"/>
    </source>
</evidence>
<dbReference type="Gene3D" id="1.10.860.10">
    <property type="entry name" value="DNAb Helicase, Chain A"/>
    <property type="match status" value="1"/>
</dbReference>
<evidence type="ECO:0000256" key="8">
    <source>
        <dbReference type="ARBA" id="ARBA00023125"/>
    </source>
</evidence>
<dbReference type="Gene3D" id="3.40.50.300">
    <property type="entry name" value="P-loop containing nucleotide triphosphate hydrolases"/>
    <property type="match status" value="1"/>
</dbReference>
<dbReference type="EMBL" id="FOSK01000013">
    <property type="protein sequence ID" value="SFK99604.1"/>
    <property type="molecule type" value="Genomic_DNA"/>
</dbReference>
<feature type="domain" description="SF4 helicase" evidence="12">
    <location>
        <begin position="164"/>
        <end position="448"/>
    </location>
</feature>
<dbReference type="SUPFAM" id="SSF52540">
    <property type="entry name" value="P-loop containing nucleoside triphosphate hydrolases"/>
    <property type="match status" value="1"/>
</dbReference>
<organism evidence="13 14">
    <name type="scientific">Pseudovibrio ascidiaceicola</name>
    <dbReference type="NCBI Taxonomy" id="285279"/>
    <lineage>
        <taxon>Bacteria</taxon>
        <taxon>Pseudomonadati</taxon>
        <taxon>Pseudomonadota</taxon>
        <taxon>Alphaproteobacteria</taxon>
        <taxon>Hyphomicrobiales</taxon>
        <taxon>Stappiaceae</taxon>
        <taxon>Pseudovibrio</taxon>
    </lineage>
</organism>
<keyword evidence="3" id="KW-0235">DNA replication</keyword>
<comment type="similarity">
    <text evidence="1">Belongs to the helicase family. DnaB subfamily.</text>
</comment>
<protein>
    <recommendedName>
        <fullName evidence="10">DNA 5'-3' helicase</fullName>
        <ecNumber evidence="10">5.6.2.3</ecNumber>
    </recommendedName>
</protein>
<evidence type="ECO:0000256" key="9">
    <source>
        <dbReference type="ARBA" id="ARBA00023235"/>
    </source>
</evidence>
<evidence type="ECO:0000256" key="3">
    <source>
        <dbReference type="ARBA" id="ARBA00022705"/>
    </source>
</evidence>
<accession>A0A1I4E179</accession>
<evidence type="ECO:0000256" key="4">
    <source>
        <dbReference type="ARBA" id="ARBA00022741"/>
    </source>
</evidence>
<dbReference type="InterPro" id="IPR007694">
    <property type="entry name" value="DNA_helicase_DnaB-like_C"/>
</dbReference>
<dbReference type="PANTHER" id="PTHR30153">
    <property type="entry name" value="REPLICATIVE DNA HELICASE DNAB"/>
    <property type="match status" value="1"/>
</dbReference>
<dbReference type="EC" id="5.6.2.3" evidence="10"/>
<evidence type="ECO:0000256" key="5">
    <source>
        <dbReference type="ARBA" id="ARBA00022801"/>
    </source>
</evidence>
<evidence type="ECO:0000313" key="14">
    <source>
        <dbReference type="Proteomes" id="UP000199598"/>
    </source>
</evidence>
<comment type="caution">
    <text evidence="13">The sequence shown here is derived from an EMBL/GenBank/DDBJ whole genome shotgun (WGS) entry which is preliminary data.</text>
</comment>
<keyword evidence="14" id="KW-1185">Reference proteome</keyword>
<evidence type="ECO:0000256" key="11">
    <source>
        <dbReference type="ARBA" id="ARBA00048954"/>
    </source>
</evidence>
<dbReference type="InterPro" id="IPR036185">
    <property type="entry name" value="DNA_heli_DnaB-like_N_sf"/>
</dbReference>
<dbReference type="SUPFAM" id="SSF48024">
    <property type="entry name" value="N-terminal domain of DnaB helicase"/>
    <property type="match status" value="1"/>
</dbReference>
<evidence type="ECO:0000256" key="10">
    <source>
        <dbReference type="ARBA" id="ARBA00044969"/>
    </source>
</evidence>
<gene>
    <name evidence="13" type="ORF">SAMN04488518_113131</name>
</gene>
<evidence type="ECO:0000259" key="12">
    <source>
        <dbReference type="PROSITE" id="PS51199"/>
    </source>
</evidence>